<dbReference type="SUPFAM" id="SSF49373">
    <property type="entry name" value="Invasin/intimin cell-adhesion fragments"/>
    <property type="match status" value="1"/>
</dbReference>
<dbReference type="EMBL" id="UINC01093646">
    <property type="protein sequence ID" value="SVC48235.1"/>
    <property type="molecule type" value="Genomic_DNA"/>
</dbReference>
<dbReference type="InterPro" id="IPR008964">
    <property type="entry name" value="Invasin/intimin_cell_adhesion"/>
</dbReference>
<sequence length="103" mass="10703">MRKWILATALLAFINTAIAKPNALKLSAQSSGGTKAFQLKGKHARQQLVATAQDTGRDVDVTRAVKYSANPANVVTVSPTGLVSPLGDGEATITAVIEGVKSE</sequence>
<protein>
    <submittedName>
        <fullName evidence="1">Uncharacterized protein</fullName>
    </submittedName>
</protein>
<evidence type="ECO:0000313" key="1">
    <source>
        <dbReference type="EMBL" id="SVC48235.1"/>
    </source>
</evidence>
<feature type="non-terminal residue" evidence="1">
    <location>
        <position position="103"/>
    </location>
</feature>
<proteinExistence type="predicted"/>
<dbReference type="Gene3D" id="2.60.40.1080">
    <property type="match status" value="1"/>
</dbReference>
<accession>A0A382MJE0</accession>
<reference evidence="1" key="1">
    <citation type="submission" date="2018-05" db="EMBL/GenBank/DDBJ databases">
        <authorList>
            <person name="Lanie J.A."/>
            <person name="Ng W.-L."/>
            <person name="Kazmierczak K.M."/>
            <person name="Andrzejewski T.M."/>
            <person name="Davidsen T.M."/>
            <person name="Wayne K.J."/>
            <person name="Tettelin H."/>
            <person name="Glass J.I."/>
            <person name="Rusch D."/>
            <person name="Podicherti R."/>
            <person name="Tsui H.-C.T."/>
            <person name="Winkler M.E."/>
        </authorList>
    </citation>
    <scope>NUCLEOTIDE SEQUENCE</scope>
</reference>
<organism evidence="1">
    <name type="scientific">marine metagenome</name>
    <dbReference type="NCBI Taxonomy" id="408172"/>
    <lineage>
        <taxon>unclassified sequences</taxon>
        <taxon>metagenomes</taxon>
        <taxon>ecological metagenomes</taxon>
    </lineage>
</organism>
<dbReference type="AlphaFoldDB" id="A0A382MJE0"/>
<gene>
    <name evidence="1" type="ORF">METZ01_LOCUS301089</name>
</gene>
<name>A0A382MJE0_9ZZZZ</name>